<comment type="caution">
    <text evidence="9">The sequence shown here is derived from an EMBL/GenBank/DDBJ whole genome shotgun (WGS) entry which is preliminary data.</text>
</comment>
<dbReference type="Pfam" id="PF13923">
    <property type="entry name" value="zf-C3HC4_2"/>
    <property type="match status" value="1"/>
</dbReference>
<dbReference type="Gene3D" id="3.30.40.10">
    <property type="entry name" value="Zinc/RING finger domain, C3HC4 (zinc finger)"/>
    <property type="match status" value="1"/>
</dbReference>
<dbReference type="SMART" id="SM00320">
    <property type="entry name" value="WD40"/>
    <property type="match status" value="7"/>
</dbReference>
<evidence type="ECO:0000313" key="9">
    <source>
        <dbReference type="EMBL" id="PSC71525.1"/>
    </source>
</evidence>
<dbReference type="OrthoDB" id="273771at2759"/>
<protein>
    <submittedName>
        <fullName evidence="9">E3 ubiquitin-ligase COP1-like isoform X3</fullName>
    </submittedName>
</protein>
<keyword evidence="10" id="KW-1185">Reference proteome</keyword>
<dbReference type="PROSITE" id="PS00518">
    <property type="entry name" value="ZF_RING_1"/>
    <property type="match status" value="1"/>
</dbReference>
<dbReference type="GO" id="GO:0008270">
    <property type="term" value="F:zinc ion binding"/>
    <property type="evidence" value="ECO:0007669"/>
    <property type="project" value="UniProtKB-KW"/>
</dbReference>
<dbReference type="InterPro" id="IPR036322">
    <property type="entry name" value="WD40_repeat_dom_sf"/>
</dbReference>
<feature type="region of interest" description="Disordered" evidence="7">
    <location>
        <begin position="202"/>
        <end position="245"/>
    </location>
</feature>
<dbReference type="InterPro" id="IPR015943">
    <property type="entry name" value="WD40/YVTN_repeat-like_dom_sf"/>
</dbReference>
<dbReference type="CDD" id="cd16504">
    <property type="entry name" value="RING-HC_COP1"/>
    <property type="match status" value="1"/>
</dbReference>
<dbReference type="PANTHER" id="PTHR44080:SF1">
    <property type="entry name" value="E3 UBIQUITIN-PROTEIN LIGASE COP1"/>
    <property type="match status" value="1"/>
</dbReference>
<sequence>MALPGSLTATAAVGSVMLAAPLPPSPAAAAAAPAAGEGTCETIRREDLACPVCLETLADPFVTACGHSFCYACIARHLEAAKNCPACAAYLSADLIYPNFLLSKIVKRARSRALDAAPPPLELLQQAISDHAAVLGEPELDVLLRQVWQLRQGLLDKQKEASMELLLHFLQSSRSDKVKRLEQLQKELQCLEGDIQRVEAAGVSAAGSHQARPTTPAARPSSAASDVKPASPPPPVPQHPESAEGFQQGLEEAAAVVAQRHGATAAAAADSAQAEQAAASAGQPAQQLEQQQAVAAAGGGAVAVEAARPSIQQHAQFFQQQQQQLAAFAAQQAAAAHAVQQQQLASFASGLAPQTAGPASAAFSGGAPGRGAAAAAAGGAAMAAQPAAAHATHPPYARFFGSLASPAATAATSSAGGGMSLSSGGRQRDVLSLLRSKKRRIASQFDDLQQCYLQLRAQQLHQEGSGGGGDGEGGAAPARAGPSSAVAAAAAGVAAAAAAGAGGGGEAAVGPLVDEGLQEFSRLLSVITRCNKLKLVAELPRVAPHRQGSSSIISSLEFDKEGSLFATAGVSKRISIYDFAGVAPQHSGAAAAGGGLPLGGSRGGAPVIELLSRSKLSCLSWNKYIQAQIASSDYEGVISVWDVSTGGLLHEYEAHSRRIWSVDFCAADPTLLASGSDDCAVKFWSTRSPGSVAQVETSANVCAVRWRPGSSHELAVGSADHCSYLYDLRNTSAPVRTFKGHRKAVSYVRFCSPTELVSASTDSTLRLWGADEAAAVPGGDASAASLGRALRVYEGHVNEKNFVGLAVDGDFLACGSETAQLFVYYKALSKPVAQQSFGAHDDGAEAQSDKGFISAVCWRPGAQTLLAANSQGAVKVYSLTGSSGSGGHA</sequence>
<keyword evidence="6" id="KW-0175">Coiled coil</keyword>
<dbReference type="SUPFAM" id="SSF57850">
    <property type="entry name" value="RING/U-box"/>
    <property type="match status" value="1"/>
</dbReference>
<dbReference type="InterPro" id="IPR017907">
    <property type="entry name" value="Znf_RING_CS"/>
</dbReference>
<dbReference type="Gene3D" id="2.130.10.10">
    <property type="entry name" value="YVTN repeat-like/Quinoprotein amine dehydrogenase"/>
    <property type="match status" value="1"/>
</dbReference>
<dbReference type="InterPro" id="IPR042755">
    <property type="entry name" value="COP1"/>
</dbReference>
<evidence type="ECO:0000256" key="1">
    <source>
        <dbReference type="ARBA" id="ARBA00022723"/>
    </source>
</evidence>
<dbReference type="AlphaFoldDB" id="A0A2P6VBQ8"/>
<organism evidence="9 10">
    <name type="scientific">Micractinium conductrix</name>
    <dbReference type="NCBI Taxonomy" id="554055"/>
    <lineage>
        <taxon>Eukaryota</taxon>
        <taxon>Viridiplantae</taxon>
        <taxon>Chlorophyta</taxon>
        <taxon>core chlorophytes</taxon>
        <taxon>Trebouxiophyceae</taxon>
        <taxon>Chlorellales</taxon>
        <taxon>Chlorellaceae</taxon>
        <taxon>Chlorella clade</taxon>
        <taxon>Micractinium</taxon>
    </lineage>
</organism>
<evidence type="ECO:0000256" key="6">
    <source>
        <dbReference type="SAM" id="Coils"/>
    </source>
</evidence>
<dbReference type="Proteomes" id="UP000239649">
    <property type="component" value="Unassembled WGS sequence"/>
</dbReference>
<dbReference type="Pfam" id="PF00400">
    <property type="entry name" value="WD40"/>
    <property type="match status" value="2"/>
</dbReference>
<dbReference type="PROSITE" id="PS50089">
    <property type="entry name" value="ZF_RING_2"/>
    <property type="match status" value="1"/>
</dbReference>
<dbReference type="STRING" id="554055.A0A2P6VBQ8"/>
<dbReference type="PROSITE" id="PS50294">
    <property type="entry name" value="WD_REPEATS_REGION"/>
    <property type="match status" value="1"/>
</dbReference>
<dbReference type="InterPro" id="IPR001680">
    <property type="entry name" value="WD40_rpt"/>
</dbReference>
<feature type="compositionally biased region" description="Low complexity" evidence="7">
    <location>
        <begin position="211"/>
        <end position="229"/>
    </location>
</feature>
<gene>
    <name evidence="9" type="ORF">C2E20_5186</name>
</gene>
<reference evidence="9 10" key="1">
    <citation type="journal article" date="2018" name="Plant J.">
        <title>Genome sequences of Chlorella sorokiniana UTEX 1602 and Micractinium conductrix SAG 241.80: implications to maltose excretion by a green alga.</title>
        <authorList>
            <person name="Arriola M.B."/>
            <person name="Velmurugan N."/>
            <person name="Zhang Y."/>
            <person name="Plunkett M.H."/>
            <person name="Hondzo H."/>
            <person name="Barney B.M."/>
        </authorList>
    </citation>
    <scope>NUCLEOTIDE SEQUENCE [LARGE SCALE GENOMIC DNA]</scope>
    <source>
        <strain evidence="9 10">SAG 241.80</strain>
    </source>
</reference>
<dbReference type="GO" id="GO:0043161">
    <property type="term" value="P:proteasome-mediated ubiquitin-dependent protein catabolic process"/>
    <property type="evidence" value="ECO:0007669"/>
    <property type="project" value="TreeGrafter"/>
</dbReference>
<dbReference type="InterPro" id="IPR001841">
    <property type="entry name" value="Znf_RING"/>
</dbReference>
<evidence type="ECO:0000256" key="3">
    <source>
        <dbReference type="ARBA" id="ARBA00022833"/>
    </source>
</evidence>
<dbReference type="SUPFAM" id="SSF50978">
    <property type="entry name" value="WD40 repeat-like"/>
    <property type="match status" value="1"/>
</dbReference>
<keyword evidence="2 4" id="KW-0863">Zinc-finger</keyword>
<dbReference type="GO" id="GO:0016874">
    <property type="term" value="F:ligase activity"/>
    <property type="evidence" value="ECO:0007669"/>
    <property type="project" value="UniProtKB-KW"/>
</dbReference>
<evidence type="ECO:0000256" key="4">
    <source>
        <dbReference type="PROSITE-ProRule" id="PRU00175"/>
    </source>
</evidence>
<evidence type="ECO:0000313" key="10">
    <source>
        <dbReference type="Proteomes" id="UP000239649"/>
    </source>
</evidence>
<keyword evidence="3" id="KW-0862">Zinc</keyword>
<feature type="domain" description="RING-type" evidence="8">
    <location>
        <begin position="50"/>
        <end position="87"/>
    </location>
</feature>
<dbReference type="InterPro" id="IPR013083">
    <property type="entry name" value="Znf_RING/FYVE/PHD"/>
</dbReference>
<keyword evidence="5" id="KW-0853">WD repeat</keyword>
<evidence type="ECO:0000256" key="7">
    <source>
        <dbReference type="SAM" id="MobiDB-lite"/>
    </source>
</evidence>
<evidence type="ECO:0000256" key="5">
    <source>
        <dbReference type="PROSITE-ProRule" id="PRU00221"/>
    </source>
</evidence>
<dbReference type="GO" id="GO:0061630">
    <property type="term" value="F:ubiquitin protein ligase activity"/>
    <property type="evidence" value="ECO:0007669"/>
    <property type="project" value="InterPro"/>
</dbReference>
<accession>A0A2P6VBQ8</accession>
<feature type="repeat" description="WD" evidence="5">
    <location>
        <begin position="652"/>
        <end position="694"/>
    </location>
</feature>
<keyword evidence="1" id="KW-0479">Metal-binding</keyword>
<feature type="coiled-coil region" evidence="6">
    <location>
        <begin position="167"/>
        <end position="201"/>
    </location>
</feature>
<evidence type="ECO:0000259" key="8">
    <source>
        <dbReference type="PROSITE" id="PS50089"/>
    </source>
</evidence>
<feature type="repeat" description="WD" evidence="5">
    <location>
        <begin position="738"/>
        <end position="768"/>
    </location>
</feature>
<dbReference type="EMBL" id="LHPF02000014">
    <property type="protein sequence ID" value="PSC71525.1"/>
    <property type="molecule type" value="Genomic_DNA"/>
</dbReference>
<name>A0A2P6VBQ8_9CHLO</name>
<dbReference type="SMART" id="SM00184">
    <property type="entry name" value="RING"/>
    <property type="match status" value="1"/>
</dbReference>
<evidence type="ECO:0000256" key="2">
    <source>
        <dbReference type="ARBA" id="ARBA00022771"/>
    </source>
</evidence>
<dbReference type="PANTHER" id="PTHR44080">
    <property type="entry name" value="E3 UBIQUITIN-PROTEIN LIGASE COP1"/>
    <property type="match status" value="1"/>
</dbReference>
<proteinExistence type="predicted"/>
<dbReference type="PROSITE" id="PS50082">
    <property type="entry name" value="WD_REPEATS_2"/>
    <property type="match status" value="2"/>
</dbReference>